<accession>A0A4Y2C9M4</accession>
<gene>
    <name evidence="1" type="ORF">AVEN_27250_1</name>
</gene>
<name>A0A4Y2C9M4_ARAVE</name>
<sequence length="108" mass="12327">MVLLFLLLFIYLFIILSLPNAFITLIPKMVETPETSYGFPVTRFGQDDPHQRDDLTKPGHWPKRCPGAPPAWKKAVIPRGRTEKWQGLLQGKILCTLSSGIHLHFFPD</sequence>
<evidence type="ECO:0000313" key="2">
    <source>
        <dbReference type="Proteomes" id="UP000499080"/>
    </source>
</evidence>
<dbReference type="AlphaFoldDB" id="A0A4Y2C9M4"/>
<comment type="caution">
    <text evidence="1">The sequence shown here is derived from an EMBL/GenBank/DDBJ whole genome shotgun (WGS) entry which is preliminary data.</text>
</comment>
<dbReference type="EMBL" id="BGPR01000165">
    <property type="protein sequence ID" value="GBM01152.1"/>
    <property type="molecule type" value="Genomic_DNA"/>
</dbReference>
<dbReference type="Proteomes" id="UP000499080">
    <property type="component" value="Unassembled WGS sequence"/>
</dbReference>
<proteinExistence type="predicted"/>
<reference evidence="1 2" key="1">
    <citation type="journal article" date="2019" name="Sci. Rep.">
        <title>Orb-weaving spider Araneus ventricosus genome elucidates the spidroin gene catalogue.</title>
        <authorList>
            <person name="Kono N."/>
            <person name="Nakamura H."/>
            <person name="Ohtoshi R."/>
            <person name="Moran D.A.P."/>
            <person name="Shinohara A."/>
            <person name="Yoshida Y."/>
            <person name="Fujiwara M."/>
            <person name="Mori M."/>
            <person name="Tomita M."/>
            <person name="Arakawa K."/>
        </authorList>
    </citation>
    <scope>NUCLEOTIDE SEQUENCE [LARGE SCALE GENOMIC DNA]</scope>
</reference>
<keyword evidence="2" id="KW-1185">Reference proteome</keyword>
<organism evidence="1 2">
    <name type="scientific">Araneus ventricosus</name>
    <name type="common">Orbweaver spider</name>
    <name type="synonym">Epeira ventricosa</name>
    <dbReference type="NCBI Taxonomy" id="182803"/>
    <lineage>
        <taxon>Eukaryota</taxon>
        <taxon>Metazoa</taxon>
        <taxon>Ecdysozoa</taxon>
        <taxon>Arthropoda</taxon>
        <taxon>Chelicerata</taxon>
        <taxon>Arachnida</taxon>
        <taxon>Araneae</taxon>
        <taxon>Araneomorphae</taxon>
        <taxon>Entelegynae</taxon>
        <taxon>Araneoidea</taxon>
        <taxon>Araneidae</taxon>
        <taxon>Araneus</taxon>
    </lineage>
</organism>
<evidence type="ECO:0000313" key="1">
    <source>
        <dbReference type="EMBL" id="GBM01152.1"/>
    </source>
</evidence>
<protein>
    <submittedName>
        <fullName evidence="1">Uncharacterized protein</fullName>
    </submittedName>
</protein>